<evidence type="ECO:0000313" key="4">
    <source>
        <dbReference type="EMBL" id="GHD06446.1"/>
    </source>
</evidence>
<dbReference type="Pfam" id="PF15420">
    <property type="entry name" value="Abhydrolase_9_N"/>
    <property type="match status" value="1"/>
</dbReference>
<sequence>MKDLFLSFPRSFSVPALCLGTVFFAASLTPSLLPRDFLVQGLLSGVAFSVGYAIAMLLKWLGLYLGLHKGVHRRHAFSVKIVITMIALVVGAVFLWQASAWQNSVRLLMGLEPVASVRPFAVGGIALIVALVLTTLGWLFRMAFFTIAQRLKRHLPRRLSYLIALVLAFWLFWFLGNGLLASAVFRVMDASYQQFDALIEDSVGQPTDPLKTGSSASLLEWDHLGRTGRQAIAAGPNKADIEAFTGAPAMEPLRVYVGVESAETIEDRAQLALEELKRIGGFDRSVLVIATPTGTGWLDPASQQPLEYLHRGDVSTVAVQYSYLASWLALLAEPDVGAETSRAVFAAIYGYWRDLPTKTRPRLYLHGLSLGALNSDLSTNLFQVIDDPFDGVFLVGPPFNTPTWREATQARLPNSPAWLPRLDSAWPIRFTNQTNQLGLESAGNGFRIAFLQYGSDPITFFDTRAAYRRPAWLEGKRAPDVSPDLRWYPVITFLQLVVDLMTATTTPMGYGHVYAPEHYIDGWVYVTRPSGWTDPELERLKAMLGAKLREQL</sequence>
<dbReference type="InterPro" id="IPR027788">
    <property type="entry name" value="Alpha/beta-hydrolase_N_dom"/>
</dbReference>
<evidence type="ECO:0000259" key="2">
    <source>
        <dbReference type="Pfam" id="PF10081"/>
    </source>
</evidence>
<evidence type="ECO:0000256" key="1">
    <source>
        <dbReference type="SAM" id="Phobius"/>
    </source>
</evidence>
<dbReference type="InterPro" id="IPR012037">
    <property type="entry name" value="Alpha/beta-hydrolase_fam"/>
</dbReference>
<organism evidence="4 5">
    <name type="scientific">Tianweitania populi</name>
    <dbReference type="NCBI Taxonomy" id="1607949"/>
    <lineage>
        <taxon>Bacteria</taxon>
        <taxon>Pseudomonadati</taxon>
        <taxon>Pseudomonadota</taxon>
        <taxon>Alphaproteobacteria</taxon>
        <taxon>Hyphomicrobiales</taxon>
        <taxon>Phyllobacteriaceae</taxon>
        <taxon>Tianweitania</taxon>
    </lineage>
</organism>
<feature type="transmembrane region" description="Helical" evidence="1">
    <location>
        <begin position="79"/>
        <end position="100"/>
    </location>
</feature>
<dbReference type="InterPro" id="IPR027787">
    <property type="entry name" value="Alpha/beta-hydrolase_catalytic"/>
</dbReference>
<dbReference type="EMBL" id="BMZQ01000001">
    <property type="protein sequence ID" value="GHD06446.1"/>
    <property type="molecule type" value="Genomic_DNA"/>
</dbReference>
<dbReference type="AlphaFoldDB" id="A0A8J3DSK9"/>
<feature type="transmembrane region" description="Helical" evidence="1">
    <location>
        <begin position="120"/>
        <end position="140"/>
    </location>
</feature>
<feature type="transmembrane region" description="Helical" evidence="1">
    <location>
        <begin position="12"/>
        <end position="33"/>
    </location>
</feature>
<keyword evidence="5" id="KW-1185">Reference proteome</keyword>
<keyword evidence="1" id="KW-1133">Transmembrane helix</keyword>
<reference evidence="4" key="2">
    <citation type="submission" date="2020-09" db="EMBL/GenBank/DDBJ databases">
        <authorList>
            <person name="Sun Q."/>
            <person name="Kim S."/>
        </authorList>
    </citation>
    <scope>NUCLEOTIDE SEQUENCE</scope>
    <source>
        <strain evidence="4">KCTC 42249</strain>
    </source>
</reference>
<feature type="domain" description="Alpha/beta-hydrolase catalytic" evidence="2">
    <location>
        <begin position="253"/>
        <end position="540"/>
    </location>
</feature>
<keyword evidence="1" id="KW-0812">Transmembrane</keyword>
<dbReference type="Proteomes" id="UP000630142">
    <property type="component" value="Unassembled WGS sequence"/>
</dbReference>
<comment type="caution">
    <text evidence="4">The sequence shown here is derived from an EMBL/GenBank/DDBJ whole genome shotgun (WGS) entry which is preliminary data.</text>
</comment>
<gene>
    <name evidence="4" type="ORF">GCM10016234_03810</name>
</gene>
<accession>A0A8J3DSK9</accession>
<proteinExistence type="predicted"/>
<feature type="domain" description="Alpha/beta-hydrolase N-terminal" evidence="3">
    <location>
        <begin position="28"/>
        <end position="236"/>
    </location>
</feature>
<dbReference type="Pfam" id="PF10081">
    <property type="entry name" value="Abhydrolase_9"/>
    <property type="match status" value="1"/>
</dbReference>
<feature type="transmembrane region" description="Helical" evidence="1">
    <location>
        <begin position="161"/>
        <end position="185"/>
    </location>
</feature>
<evidence type="ECO:0000313" key="5">
    <source>
        <dbReference type="Proteomes" id="UP000630142"/>
    </source>
</evidence>
<keyword evidence="1" id="KW-0472">Membrane</keyword>
<name>A0A8J3DSK9_9HYPH</name>
<evidence type="ECO:0000259" key="3">
    <source>
        <dbReference type="Pfam" id="PF15420"/>
    </source>
</evidence>
<dbReference type="RefSeq" id="WP_189501317.1">
    <property type="nucleotide sequence ID" value="NZ_BMZQ01000001.1"/>
</dbReference>
<reference evidence="4" key="1">
    <citation type="journal article" date="2014" name="Int. J. Syst. Evol. Microbiol.">
        <title>Complete genome sequence of Corynebacterium casei LMG S-19264T (=DSM 44701T), isolated from a smear-ripened cheese.</title>
        <authorList>
            <consortium name="US DOE Joint Genome Institute (JGI-PGF)"/>
            <person name="Walter F."/>
            <person name="Albersmeier A."/>
            <person name="Kalinowski J."/>
            <person name="Ruckert C."/>
        </authorList>
    </citation>
    <scope>NUCLEOTIDE SEQUENCE</scope>
    <source>
        <strain evidence="4">KCTC 42249</strain>
    </source>
</reference>
<dbReference type="PIRSF" id="PIRSF007542">
    <property type="entry name" value="UCP007542"/>
    <property type="match status" value="1"/>
</dbReference>
<protein>
    <submittedName>
        <fullName evidence="4">Membrane protein</fullName>
    </submittedName>
</protein>
<feature type="transmembrane region" description="Helical" evidence="1">
    <location>
        <begin position="45"/>
        <end position="67"/>
    </location>
</feature>